<dbReference type="Gene3D" id="1.20.120.1200">
    <property type="entry name" value="NADH-ubiquinone/plastoquinone oxidoreductase chain 6, subunit NuoJ"/>
    <property type="match status" value="1"/>
</dbReference>
<protein>
    <recommendedName>
        <fullName evidence="2">NADH-quinone oxidoreductase subunit J</fullName>
        <ecNumber evidence="2">7.1.1.-</ecNumber>
    </recommendedName>
</protein>
<evidence type="ECO:0000313" key="4">
    <source>
        <dbReference type="Proteomes" id="UP000228751"/>
    </source>
</evidence>
<keyword evidence="2" id="KW-0874">Quinone</keyword>
<comment type="similarity">
    <text evidence="1 2">Belongs to the complex I subunit 6 family.</text>
</comment>
<keyword evidence="2" id="KW-0472">Membrane</keyword>
<feature type="transmembrane region" description="Helical" evidence="2">
    <location>
        <begin position="37"/>
        <end position="56"/>
    </location>
</feature>
<dbReference type="Proteomes" id="UP000228751">
    <property type="component" value="Unassembled WGS sequence"/>
</dbReference>
<organism evidence="3 4">
    <name type="scientific">Acetobacter pomorum</name>
    <dbReference type="NCBI Taxonomy" id="65959"/>
    <lineage>
        <taxon>Bacteria</taxon>
        <taxon>Pseudomonadati</taxon>
        <taxon>Pseudomonadota</taxon>
        <taxon>Alphaproteobacteria</taxon>
        <taxon>Acetobacterales</taxon>
        <taxon>Acetobacteraceae</taxon>
        <taxon>Acetobacter</taxon>
    </lineage>
</organism>
<feature type="transmembrane region" description="Helical" evidence="2">
    <location>
        <begin position="12"/>
        <end position="30"/>
    </location>
</feature>
<dbReference type="InterPro" id="IPR001457">
    <property type="entry name" value="NADH_UbQ/plastoQ_OxRdtase_su6"/>
</dbReference>
<dbReference type="GO" id="GO:0048038">
    <property type="term" value="F:quinone binding"/>
    <property type="evidence" value="ECO:0007669"/>
    <property type="project" value="UniProtKB-UniRule"/>
</dbReference>
<accession>A0A2G4RC53</accession>
<dbReference type="GO" id="GO:0005886">
    <property type="term" value="C:plasma membrane"/>
    <property type="evidence" value="ECO:0007669"/>
    <property type="project" value="UniProtKB-SubCell"/>
</dbReference>
<gene>
    <name evidence="3" type="ORF">CSR02_07920</name>
</gene>
<evidence type="ECO:0000256" key="2">
    <source>
        <dbReference type="RuleBase" id="RU004429"/>
    </source>
</evidence>
<evidence type="ECO:0000313" key="3">
    <source>
        <dbReference type="EMBL" id="PHY94087.1"/>
    </source>
</evidence>
<keyword evidence="4" id="KW-1185">Reference proteome</keyword>
<name>A0A2G4RC53_9PROT</name>
<comment type="catalytic activity">
    <reaction evidence="2">
        <text>a quinone + NADH + 5 H(+)(in) = a quinol + NAD(+) + 4 H(+)(out)</text>
        <dbReference type="Rhea" id="RHEA:57888"/>
        <dbReference type="ChEBI" id="CHEBI:15378"/>
        <dbReference type="ChEBI" id="CHEBI:24646"/>
        <dbReference type="ChEBI" id="CHEBI:57540"/>
        <dbReference type="ChEBI" id="CHEBI:57945"/>
        <dbReference type="ChEBI" id="CHEBI:132124"/>
    </reaction>
</comment>
<keyword evidence="2" id="KW-0520">NAD</keyword>
<comment type="function">
    <text evidence="2">NDH-1 shuttles electrons from NADH, via FMN and iron-sulfur (Fe-S) centers, to quinones in the respiratory chain. Couples the redox reaction to proton translocation (for every two electrons transferred, four hydrogen ions are translocated across the cytoplasmic membrane), and thus conserves the redox energy in a proton gradient.</text>
</comment>
<dbReference type="InterPro" id="IPR042106">
    <property type="entry name" value="Nuo/plastoQ_OxRdtase_6_NuoJ"/>
</dbReference>
<comment type="caution">
    <text evidence="3">The sequence shown here is derived from an EMBL/GenBank/DDBJ whole genome shotgun (WGS) entry which is preliminary data.</text>
</comment>
<dbReference type="EC" id="7.1.1.-" evidence="2"/>
<keyword evidence="2" id="KW-1003">Cell membrane</keyword>
<dbReference type="OrthoDB" id="9795409at2"/>
<dbReference type="NCBIfam" id="NF005164">
    <property type="entry name" value="PRK06638.1-4"/>
    <property type="match status" value="1"/>
</dbReference>
<evidence type="ECO:0000256" key="1">
    <source>
        <dbReference type="ARBA" id="ARBA00005698"/>
    </source>
</evidence>
<proteinExistence type="inferred from homology"/>
<dbReference type="PANTHER" id="PTHR33269:SF17">
    <property type="entry name" value="NADH-UBIQUINONE OXIDOREDUCTASE CHAIN 6"/>
    <property type="match status" value="1"/>
</dbReference>
<dbReference type="AlphaFoldDB" id="A0A2G4RC53"/>
<feature type="transmembrane region" description="Helical" evidence="2">
    <location>
        <begin position="96"/>
        <end position="115"/>
    </location>
</feature>
<keyword evidence="3" id="KW-0830">Ubiquinone</keyword>
<comment type="subcellular location">
    <subcellularLocation>
        <location evidence="2">Cell membrane</location>
        <topology evidence="2">Multi-pass membrane protein</topology>
    </subcellularLocation>
</comment>
<sequence>MAGGWPMMAQLVFYVFATVLLFSAVMVISARNPVHSVLFLILAFFNAAGLFLVAGAEFLAMLLVIVYVGAVAVLFLFVVMMLDIDFSSLRDGFQKHAPLGVCVGGVLFAELLMAFSNWKMAPANIVTPLNPVPQLTNTEALGTVIYTHYVFLFQACGLVLLVAMMGAIVLTLRERATGRRQNIDKQHARTVEETLELVQLPLGENVFESGGFLRPKGSYYETAVPGSYGSGNQAVAEKEENRP</sequence>
<dbReference type="Pfam" id="PF00499">
    <property type="entry name" value="Oxidored_q3"/>
    <property type="match status" value="1"/>
</dbReference>
<dbReference type="GO" id="GO:0008137">
    <property type="term" value="F:NADH dehydrogenase (ubiquinone) activity"/>
    <property type="evidence" value="ECO:0007669"/>
    <property type="project" value="UniProtKB-UniRule"/>
</dbReference>
<feature type="transmembrane region" description="Helical" evidence="2">
    <location>
        <begin position="151"/>
        <end position="172"/>
    </location>
</feature>
<dbReference type="RefSeq" id="WP_095045856.1">
    <property type="nucleotide sequence ID" value="NZ_PEBQ01000108.1"/>
</dbReference>
<feature type="transmembrane region" description="Helical" evidence="2">
    <location>
        <begin position="62"/>
        <end position="84"/>
    </location>
</feature>
<dbReference type="PANTHER" id="PTHR33269">
    <property type="entry name" value="NADH-UBIQUINONE OXIDOREDUCTASE CHAIN 6"/>
    <property type="match status" value="1"/>
</dbReference>
<reference evidence="3 4" key="1">
    <citation type="submission" date="2017-10" db="EMBL/GenBank/DDBJ databases">
        <title>Genomic analysis of the genus Acetobacter.</title>
        <authorList>
            <person name="Kim K.H."/>
            <person name="Chun B.H."/>
            <person name="Son A.R."/>
            <person name="Jeon C.O."/>
        </authorList>
    </citation>
    <scope>NUCLEOTIDE SEQUENCE [LARGE SCALE GENOMIC DNA]</scope>
    <source>
        <strain evidence="3 4">LHT 2458</strain>
    </source>
</reference>
<dbReference type="EMBL" id="PEBQ01000108">
    <property type="protein sequence ID" value="PHY94087.1"/>
    <property type="molecule type" value="Genomic_DNA"/>
</dbReference>
<keyword evidence="2" id="KW-1133">Transmembrane helix</keyword>
<keyword evidence="2" id="KW-0812">Transmembrane</keyword>